<gene>
    <name evidence="4" type="ORF">MKZ38_005003</name>
</gene>
<dbReference type="InterPro" id="IPR011598">
    <property type="entry name" value="bHLH_dom"/>
</dbReference>
<dbReference type="PROSITE" id="PS50888">
    <property type="entry name" value="BHLH"/>
    <property type="match status" value="1"/>
</dbReference>
<feature type="compositionally biased region" description="Basic residues" evidence="2">
    <location>
        <begin position="194"/>
        <end position="203"/>
    </location>
</feature>
<dbReference type="GO" id="GO:0046983">
    <property type="term" value="F:protein dimerization activity"/>
    <property type="evidence" value="ECO:0007669"/>
    <property type="project" value="InterPro"/>
</dbReference>
<evidence type="ECO:0000313" key="5">
    <source>
        <dbReference type="Proteomes" id="UP001201980"/>
    </source>
</evidence>
<name>A0AAD5RRG9_9PEZI</name>
<feature type="region of interest" description="Disordered" evidence="2">
    <location>
        <begin position="119"/>
        <end position="214"/>
    </location>
</feature>
<proteinExistence type="predicted"/>
<dbReference type="AlphaFoldDB" id="A0AAD5RRG9"/>
<sequence length="305" mass="33734">MDTDQNYFAETTEQVGVASPTTPTFGSNTMAPWYQTDNNNNNNMYNSPEGYADDGDDYGVSGGSYTWSSTDGRVTASPLTSISSFSNCISPTAVAFDQPETYAQWTMGEWQPSFERDELGIESSSSDPVPPPPKKQKNKSNGSHHHRNGSNKNSSAKTMTAMPPPPPAQTMSTETPPSPPTTPPEQRVGQLRTASRKAKRTSAHKPAASEEELRARASHNLVEKQYRNRLNTQFERLLAVLPAPGSDDDGGTDDRRLSKAEVLDIARKRIRSLEKERDNLKMQKNELTVSVGRMRDAIIRKRREG</sequence>
<feature type="compositionally biased region" description="Basic residues" evidence="2">
    <location>
        <begin position="134"/>
        <end position="149"/>
    </location>
</feature>
<keyword evidence="1" id="KW-0175">Coiled coil</keyword>
<organism evidence="4 5">
    <name type="scientific">Zalerion maritima</name>
    <dbReference type="NCBI Taxonomy" id="339359"/>
    <lineage>
        <taxon>Eukaryota</taxon>
        <taxon>Fungi</taxon>
        <taxon>Dikarya</taxon>
        <taxon>Ascomycota</taxon>
        <taxon>Pezizomycotina</taxon>
        <taxon>Sordariomycetes</taxon>
        <taxon>Lulworthiomycetidae</taxon>
        <taxon>Lulworthiales</taxon>
        <taxon>Lulworthiaceae</taxon>
        <taxon>Zalerion</taxon>
    </lineage>
</organism>
<reference evidence="4" key="1">
    <citation type="submission" date="2022-07" db="EMBL/GenBank/DDBJ databases">
        <title>Draft genome sequence of Zalerion maritima ATCC 34329, a (micro)plastics degrading marine fungus.</title>
        <authorList>
            <person name="Paco A."/>
            <person name="Goncalves M.F.M."/>
            <person name="Rocha-Santos T.A.P."/>
            <person name="Alves A."/>
        </authorList>
    </citation>
    <scope>NUCLEOTIDE SEQUENCE</scope>
    <source>
        <strain evidence="4">ATCC 34329</strain>
    </source>
</reference>
<comment type="caution">
    <text evidence="4">The sequence shown here is derived from an EMBL/GenBank/DDBJ whole genome shotgun (WGS) entry which is preliminary data.</text>
</comment>
<keyword evidence="5" id="KW-1185">Reference proteome</keyword>
<feature type="coiled-coil region" evidence="1">
    <location>
        <begin position="263"/>
        <end position="290"/>
    </location>
</feature>
<dbReference type="EMBL" id="JAKWBI020000297">
    <property type="protein sequence ID" value="KAJ2897053.1"/>
    <property type="molecule type" value="Genomic_DNA"/>
</dbReference>
<dbReference type="Gene3D" id="4.10.280.10">
    <property type="entry name" value="Helix-loop-helix DNA-binding domain"/>
    <property type="match status" value="1"/>
</dbReference>
<evidence type="ECO:0000313" key="4">
    <source>
        <dbReference type="EMBL" id="KAJ2897053.1"/>
    </source>
</evidence>
<dbReference type="PANTHER" id="PTHR47336">
    <property type="entry name" value="TRANSCRIPTION FACTOR HMS1-RELATED"/>
    <property type="match status" value="1"/>
</dbReference>
<dbReference type="SUPFAM" id="SSF47459">
    <property type="entry name" value="HLH, helix-loop-helix DNA-binding domain"/>
    <property type="match status" value="1"/>
</dbReference>
<dbReference type="PANTHER" id="PTHR47336:SF4">
    <property type="entry name" value="BHLH TRANSCRIPTION FACTOR (EUROFUNG)"/>
    <property type="match status" value="1"/>
</dbReference>
<evidence type="ECO:0000256" key="1">
    <source>
        <dbReference type="SAM" id="Coils"/>
    </source>
</evidence>
<dbReference type="InterPro" id="IPR036638">
    <property type="entry name" value="HLH_DNA-bd_sf"/>
</dbReference>
<dbReference type="Pfam" id="PF00010">
    <property type="entry name" value="HLH"/>
    <property type="match status" value="1"/>
</dbReference>
<dbReference type="InterPro" id="IPR052099">
    <property type="entry name" value="Regulatory_TF_Diverse"/>
</dbReference>
<dbReference type="Proteomes" id="UP001201980">
    <property type="component" value="Unassembled WGS sequence"/>
</dbReference>
<protein>
    <recommendedName>
        <fullName evidence="3">BHLH domain-containing protein</fullName>
    </recommendedName>
</protein>
<evidence type="ECO:0000256" key="2">
    <source>
        <dbReference type="SAM" id="MobiDB-lite"/>
    </source>
</evidence>
<feature type="domain" description="BHLH" evidence="3">
    <location>
        <begin position="214"/>
        <end position="273"/>
    </location>
</feature>
<dbReference type="SMART" id="SM00353">
    <property type="entry name" value="HLH"/>
    <property type="match status" value="1"/>
</dbReference>
<accession>A0AAD5RRG9</accession>
<evidence type="ECO:0000259" key="3">
    <source>
        <dbReference type="PROSITE" id="PS50888"/>
    </source>
</evidence>